<proteinExistence type="predicted"/>
<protein>
    <submittedName>
        <fullName evidence="1">Uncharacterized protein</fullName>
    </submittedName>
</protein>
<accession>A7GH76</accession>
<dbReference type="HOGENOM" id="CLU_3249701_0_0_9"/>
<dbReference type="KEGG" id="cbf:CLI_2910"/>
<sequence length="46" mass="5239">MTEEEIKNCGKSIVDQNIFQTKIGNLSALKVTRIITTETEEIKIEE</sequence>
<dbReference type="Pfam" id="PF11148">
    <property type="entry name" value="DUF2922"/>
    <property type="match status" value="1"/>
</dbReference>
<dbReference type="AlphaFoldDB" id="A7GH76"/>
<organism evidence="1 2">
    <name type="scientific">Clostridium botulinum (strain Langeland / NCTC 10281 / Type F)</name>
    <dbReference type="NCBI Taxonomy" id="441772"/>
    <lineage>
        <taxon>Bacteria</taxon>
        <taxon>Bacillati</taxon>
        <taxon>Bacillota</taxon>
        <taxon>Clostridia</taxon>
        <taxon>Eubacteriales</taxon>
        <taxon>Clostridiaceae</taxon>
        <taxon>Clostridium</taxon>
    </lineage>
</organism>
<dbReference type="InterPro" id="IPR021321">
    <property type="entry name" value="DUF2922"/>
</dbReference>
<evidence type="ECO:0000313" key="1">
    <source>
        <dbReference type="EMBL" id="ABS41344.1"/>
    </source>
</evidence>
<gene>
    <name evidence="1" type="ordered locus">CLI_2910</name>
</gene>
<name>A7GH76_CLOBL</name>
<dbReference type="Proteomes" id="UP000002410">
    <property type="component" value="Chromosome"/>
</dbReference>
<evidence type="ECO:0000313" key="2">
    <source>
        <dbReference type="Proteomes" id="UP000002410"/>
    </source>
</evidence>
<dbReference type="EMBL" id="CP000728">
    <property type="protein sequence ID" value="ABS41344.1"/>
    <property type="molecule type" value="Genomic_DNA"/>
</dbReference>
<reference evidence="2" key="1">
    <citation type="submission" date="2007-06" db="EMBL/GenBank/DDBJ databases">
        <authorList>
            <person name="Brinkac L.M."/>
            <person name="Daugherty S."/>
            <person name="Dodson R.J."/>
            <person name="Madupu R."/>
            <person name="Brown J.L."/>
            <person name="Bruce D."/>
            <person name="Detter C."/>
            <person name="Munk C."/>
            <person name="Smith L.A."/>
            <person name="Smith T.J."/>
            <person name="White O."/>
            <person name="Brettin T.S."/>
        </authorList>
    </citation>
    <scope>NUCLEOTIDE SEQUENCE [LARGE SCALE GENOMIC DNA]</scope>
    <source>
        <strain evidence="2">Langeland / NCTC 10281 / Type F</strain>
    </source>
</reference>